<keyword evidence="3" id="KW-1185">Reference proteome</keyword>
<protein>
    <submittedName>
        <fullName evidence="2">Uncharacterized protein</fullName>
    </submittedName>
</protein>
<evidence type="ECO:0000313" key="2">
    <source>
        <dbReference type="EMBL" id="RIE04362.1"/>
    </source>
</evidence>
<comment type="caution">
    <text evidence="2">The sequence shown here is derived from an EMBL/GenBank/DDBJ whole genome shotgun (WGS) entry which is preliminary data.</text>
</comment>
<dbReference type="Gene3D" id="3.30.1920.20">
    <property type="match status" value="2"/>
</dbReference>
<dbReference type="Proteomes" id="UP000266340">
    <property type="component" value="Unassembled WGS sequence"/>
</dbReference>
<gene>
    <name evidence="2" type="ORF">D3H35_07135</name>
</gene>
<proteinExistence type="predicted"/>
<accession>A0A398CPM2</accession>
<dbReference type="AlphaFoldDB" id="A0A398CPM2"/>
<keyword evidence="1" id="KW-1133">Transmembrane helix</keyword>
<organism evidence="2 3">
    <name type="scientific">Cohnella faecalis</name>
    <dbReference type="NCBI Taxonomy" id="2315694"/>
    <lineage>
        <taxon>Bacteria</taxon>
        <taxon>Bacillati</taxon>
        <taxon>Bacillota</taxon>
        <taxon>Bacilli</taxon>
        <taxon>Bacillales</taxon>
        <taxon>Paenibacillaceae</taxon>
        <taxon>Cohnella</taxon>
    </lineage>
</organism>
<dbReference type="NCBIfam" id="NF047446">
    <property type="entry name" value="barrel_OmpL47"/>
    <property type="match status" value="2"/>
</dbReference>
<keyword evidence="1" id="KW-0812">Transmembrane</keyword>
<reference evidence="2 3" key="1">
    <citation type="submission" date="2018-09" db="EMBL/GenBank/DDBJ databases">
        <title>Cohnella cavernae sp. nov., isolated from a karst cave.</title>
        <authorList>
            <person name="Zhu H."/>
        </authorList>
    </citation>
    <scope>NUCLEOTIDE SEQUENCE [LARGE SCALE GENOMIC DNA]</scope>
    <source>
        <strain evidence="2 3">K2E09-144</strain>
    </source>
</reference>
<dbReference type="EMBL" id="QXJM01000027">
    <property type="protein sequence ID" value="RIE04362.1"/>
    <property type="molecule type" value="Genomic_DNA"/>
</dbReference>
<feature type="transmembrane region" description="Helical" evidence="1">
    <location>
        <begin position="51"/>
        <end position="73"/>
    </location>
</feature>
<keyword evidence="1" id="KW-0472">Membrane</keyword>
<evidence type="ECO:0000313" key="3">
    <source>
        <dbReference type="Proteomes" id="UP000266340"/>
    </source>
</evidence>
<name>A0A398CPM2_9BACL</name>
<dbReference type="InterPro" id="IPR058094">
    <property type="entry name" value="Ig-like_OmpL47-like"/>
</dbReference>
<evidence type="ECO:0000256" key="1">
    <source>
        <dbReference type="SAM" id="Phobius"/>
    </source>
</evidence>
<sequence length="560" mass="60036">MKVIFKMRLKIHFVTIVNYDTIRTSDSYRKVFGQVERSKGMRRNRRKAVKTIVSLVAILVLSIAMALPAYAAIIDNGTVQLGINPEGHFNVEGGTESLPSDSTTAVGLRYIPTNGEATAPGCFCEGWGVANADAATGIFAGFANIATDGGAKGLVLLPETGVTDTADKTKEESEGSAFKSVVSAGGGRLKVTHHYKPSASPNLYEVEITVENTGKRPIGDLRYRRVMDWDIAPVTFSEFVEIHVGEASNVILATTDGFQSANPLSSPGPNIGTPPTTLHPGSPDYVARSASDQGSLFDFGFGELKAGEKKTFKTYYGAAENRKEALNALSAVGAEVYSFGIPSDPATGAPSLNGPHIFIFAFGEVGGDSVDTIAPTTTLVASSAKPAQANGWFSSDITVTLNAVDKLPGSKVDKTYYRIDGGAWKEYSAPFQFSSDKNYKVDYYSKDLAGNIELEKSTTLKLDKTSPVTRYGLQKIEAVNKKGTTYIAGFKVTLKPEDQLSGVSHTFYRINGGGWTAYTDPFEISANNTRTLEYYTVDNAGNVEISNVMDFVNGTFTGAK</sequence>